<feature type="transmembrane region" description="Helical" evidence="1">
    <location>
        <begin position="21"/>
        <end position="41"/>
    </location>
</feature>
<keyword evidence="1" id="KW-1133">Transmembrane helix</keyword>
<protein>
    <recommendedName>
        <fullName evidence="2">DUF7704 domain-containing protein</fullName>
    </recommendedName>
</protein>
<organism evidence="3 4">
    <name type="scientific">Baudoinia panamericana (strain UAMH 10762)</name>
    <name type="common">Angels' share fungus</name>
    <name type="synonym">Baudoinia compniacensis (strain UAMH 10762)</name>
    <dbReference type="NCBI Taxonomy" id="717646"/>
    <lineage>
        <taxon>Eukaryota</taxon>
        <taxon>Fungi</taxon>
        <taxon>Dikarya</taxon>
        <taxon>Ascomycota</taxon>
        <taxon>Pezizomycotina</taxon>
        <taxon>Dothideomycetes</taxon>
        <taxon>Dothideomycetidae</taxon>
        <taxon>Mycosphaerellales</taxon>
        <taxon>Teratosphaeriaceae</taxon>
        <taxon>Baudoinia</taxon>
    </lineage>
</organism>
<evidence type="ECO:0000256" key="1">
    <source>
        <dbReference type="SAM" id="Phobius"/>
    </source>
</evidence>
<dbReference type="EMBL" id="KB445559">
    <property type="protein sequence ID" value="EMC93800.1"/>
    <property type="molecule type" value="Genomic_DNA"/>
</dbReference>
<accession>M2N4W2</accession>
<dbReference type="OrthoDB" id="5313995at2759"/>
<dbReference type="OMA" id="GHCYAAW"/>
<keyword evidence="1" id="KW-0472">Membrane</keyword>
<keyword evidence="1" id="KW-0812">Transmembrane</keyword>
<dbReference type="Proteomes" id="UP000011761">
    <property type="component" value="Unassembled WGS sequence"/>
</dbReference>
<dbReference type="eggNOG" id="ENOG502SSNA">
    <property type="taxonomic scope" value="Eukaryota"/>
</dbReference>
<keyword evidence="4" id="KW-1185">Reference proteome</keyword>
<dbReference type="KEGG" id="bcom:BAUCODRAFT_75051"/>
<evidence type="ECO:0000259" key="2">
    <source>
        <dbReference type="Pfam" id="PF24803"/>
    </source>
</evidence>
<evidence type="ECO:0000313" key="4">
    <source>
        <dbReference type="Proteomes" id="UP000011761"/>
    </source>
</evidence>
<dbReference type="PANTHER" id="PTHR37019:SF1">
    <property type="entry name" value="EXPERA DOMAIN-CONTAINING PROTEIN"/>
    <property type="match status" value="1"/>
</dbReference>
<gene>
    <name evidence="3" type="ORF">BAUCODRAFT_75051</name>
</gene>
<dbReference type="GeneID" id="19116937"/>
<sequence length="163" mass="17979">MPQHRPTVSASTAIPSPLRVMLLYVEPLFALSGVATVLLNPDKYTSTLTRGNVIHTDPRLAFLWTTVVGGWLHFAFTEAVVLRLVDDLGVWRLLCIGMLLSDLAYTHSCAQALGGWAEWVDVTRWTSEDWVVTVTTWPFIVVRMAIVFGIGVRVPKGGMVAVT</sequence>
<proteinExistence type="predicted"/>
<dbReference type="InterPro" id="IPR056121">
    <property type="entry name" value="DUF7704"/>
</dbReference>
<feature type="transmembrane region" description="Helical" evidence="1">
    <location>
        <begin position="134"/>
        <end position="154"/>
    </location>
</feature>
<dbReference type="RefSeq" id="XP_007678806.1">
    <property type="nucleotide sequence ID" value="XM_007680616.1"/>
</dbReference>
<dbReference type="AlphaFoldDB" id="M2N4W2"/>
<evidence type="ECO:0000313" key="3">
    <source>
        <dbReference type="EMBL" id="EMC93800.1"/>
    </source>
</evidence>
<dbReference type="PANTHER" id="PTHR37019">
    <property type="entry name" value="CHROMOSOME 1, WHOLE GENOME SHOTGUN SEQUENCE"/>
    <property type="match status" value="1"/>
</dbReference>
<name>M2N4W2_BAUPA</name>
<feature type="domain" description="DUF7704" evidence="2">
    <location>
        <begin position="12"/>
        <end position="150"/>
    </location>
</feature>
<feature type="transmembrane region" description="Helical" evidence="1">
    <location>
        <begin position="61"/>
        <end position="81"/>
    </location>
</feature>
<dbReference type="HOGENOM" id="CLU_112091_2_1_1"/>
<dbReference type="Pfam" id="PF24803">
    <property type="entry name" value="DUF7704"/>
    <property type="match status" value="1"/>
</dbReference>
<reference evidence="3 4" key="1">
    <citation type="journal article" date="2012" name="PLoS Pathog.">
        <title>Diverse lifestyles and strategies of plant pathogenesis encoded in the genomes of eighteen Dothideomycetes fungi.</title>
        <authorList>
            <person name="Ohm R.A."/>
            <person name="Feau N."/>
            <person name="Henrissat B."/>
            <person name="Schoch C.L."/>
            <person name="Horwitz B.A."/>
            <person name="Barry K.W."/>
            <person name="Condon B.J."/>
            <person name="Copeland A.C."/>
            <person name="Dhillon B."/>
            <person name="Glaser F."/>
            <person name="Hesse C.N."/>
            <person name="Kosti I."/>
            <person name="LaButti K."/>
            <person name="Lindquist E.A."/>
            <person name="Lucas S."/>
            <person name="Salamov A.A."/>
            <person name="Bradshaw R.E."/>
            <person name="Ciuffetti L."/>
            <person name="Hamelin R.C."/>
            <person name="Kema G.H.J."/>
            <person name="Lawrence C."/>
            <person name="Scott J.A."/>
            <person name="Spatafora J.W."/>
            <person name="Turgeon B.G."/>
            <person name="de Wit P.J.G.M."/>
            <person name="Zhong S."/>
            <person name="Goodwin S.B."/>
            <person name="Grigoriev I.V."/>
        </authorList>
    </citation>
    <scope>NUCLEOTIDE SEQUENCE [LARGE SCALE GENOMIC DNA]</scope>
    <source>
        <strain evidence="3 4">UAMH 10762</strain>
    </source>
</reference>